<evidence type="ECO:0000313" key="2">
    <source>
        <dbReference type="Proteomes" id="UP001060012"/>
    </source>
</evidence>
<evidence type="ECO:0000313" key="1">
    <source>
        <dbReference type="EMBL" id="UTJ06100.1"/>
    </source>
</evidence>
<reference evidence="1" key="1">
    <citation type="submission" date="2022-07" db="EMBL/GenBank/DDBJ databases">
        <title>Arcobacter roscoffensis sp. nov., a marine bacterium isolated from coastal seawater collected from Roscoff, France.</title>
        <authorList>
            <person name="Pascual J."/>
            <person name="Lepeaux C."/>
            <person name="Methner A."/>
            <person name="Overmann J."/>
        </authorList>
    </citation>
    <scope>NUCLEOTIDE SEQUENCE</scope>
    <source>
        <strain evidence="1">ARW1-2F2</strain>
    </source>
</reference>
<proteinExistence type="predicted"/>
<organism evidence="1 2">
    <name type="scientific">Arcobacter roscoffensis</name>
    <dbReference type="NCBI Taxonomy" id="2961520"/>
    <lineage>
        <taxon>Bacteria</taxon>
        <taxon>Pseudomonadati</taxon>
        <taxon>Campylobacterota</taxon>
        <taxon>Epsilonproteobacteria</taxon>
        <taxon>Campylobacterales</taxon>
        <taxon>Arcobacteraceae</taxon>
        <taxon>Arcobacter</taxon>
    </lineage>
</organism>
<accession>A0ABY5E4J7</accession>
<protein>
    <submittedName>
        <fullName evidence="1">Uncharacterized protein</fullName>
    </submittedName>
</protein>
<name>A0ABY5E4J7_9BACT</name>
<sequence>MSVNFNISPQIKVLIEQIVFLIKIKGDYQSAANIMLENNIDLSTLIGCTYKLKDRELAILTDKILLSK</sequence>
<dbReference type="EMBL" id="CP100595">
    <property type="protein sequence ID" value="UTJ06100.1"/>
    <property type="molecule type" value="Genomic_DNA"/>
</dbReference>
<keyword evidence="2" id="KW-1185">Reference proteome</keyword>
<dbReference type="Proteomes" id="UP001060012">
    <property type="component" value="Chromosome"/>
</dbReference>
<dbReference type="RefSeq" id="WP_254576280.1">
    <property type="nucleotide sequence ID" value="NZ_CP100595.1"/>
</dbReference>
<gene>
    <name evidence="1" type="ORF">NJU99_12725</name>
</gene>